<dbReference type="STRING" id="634430.SAMN04488241_1167"/>
<feature type="domain" description="Ice-binding protein C-terminal" evidence="2">
    <location>
        <begin position="212"/>
        <end position="235"/>
    </location>
</feature>
<reference evidence="3 4" key="1">
    <citation type="submission" date="2016-10" db="EMBL/GenBank/DDBJ databases">
        <authorList>
            <person name="de Groot N.N."/>
        </authorList>
    </citation>
    <scope>NUCLEOTIDE SEQUENCE [LARGE SCALE GENOMIC DNA]</scope>
    <source>
        <strain evidence="3 4">CGMCC 1.9113</strain>
    </source>
</reference>
<accession>A0A1I5UTM9</accession>
<name>A0A1I5UTM9_9SPHN</name>
<dbReference type="NCBIfam" id="NF035944">
    <property type="entry name" value="PEPxxWA-CTERM"/>
    <property type="match status" value="1"/>
</dbReference>
<feature type="chain" id="PRO_5011624855" evidence="1">
    <location>
        <begin position="21"/>
        <end position="242"/>
    </location>
</feature>
<proteinExistence type="predicted"/>
<dbReference type="AlphaFoldDB" id="A0A1I5UTM9"/>
<dbReference type="Pfam" id="PF07589">
    <property type="entry name" value="PEP-CTERM"/>
    <property type="match status" value="1"/>
</dbReference>
<dbReference type="Proteomes" id="UP000199586">
    <property type="component" value="Unassembled WGS sequence"/>
</dbReference>
<evidence type="ECO:0000313" key="3">
    <source>
        <dbReference type="EMBL" id="SFP98538.1"/>
    </source>
</evidence>
<feature type="signal peptide" evidence="1">
    <location>
        <begin position="1"/>
        <end position="20"/>
    </location>
</feature>
<sequence length="242" mass="25551">MRFGWVVAAAAMVSAAPASAATIVQYDSEQGALSGFQGFDSRQGTLNKVTLDISLAKYRTWMVESQAAAGTVKRVDWTVDGTWSLSGFYLRRPEPLLVSLVGAGTSYVTLTNASGGQASGYFDVIARGATSIDLDPSGFVNQFRGFDGFDTGYNDPTGADTTITASGANRFVRLVGSCFSSSGVAYPTFEDFCGTANYRLTYDYTPLAVGGVPEPATWAMLLVGFGAIGSAMRRRKPVTALA</sequence>
<evidence type="ECO:0000256" key="1">
    <source>
        <dbReference type="SAM" id="SignalP"/>
    </source>
</evidence>
<evidence type="ECO:0000259" key="2">
    <source>
        <dbReference type="Pfam" id="PF07589"/>
    </source>
</evidence>
<organism evidence="3 4">
    <name type="scientific">Sphingomonas rubra</name>
    <dbReference type="NCBI Taxonomy" id="634430"/>
    <lineage>
        <taxon>Bacteria</taxon>
        <taxon>Pseudomonadati</taxon>
        <taxon>Pseudomonadota</taxon>
        <taxon>Alphaproteobacteria</taxon>
        <taxon>Sphingomonadales</taxon>
        <taxon>Sphingomonadaceae</taxon>
        <taxon>Sphingomonas</taxon>
    </lineage>
</organism>
<protein>
    <submittedName>
        <fullName evidence="3">PEP-CTERM protein-sorting domain-containing protein</fullName>
    </submittedName>
</protein>
<dbReference type="NCBIfam" id="NF033208">
    <property type="entry name" value="choice_anch_E"/>
    <property type="match status" value="1"/>
</dbReference>
<evidence type="ECO:0000313" key="4">
    <source>
        <dbReference type="Proteomes" id="UP000199586"/>
    </source>
</evidence>
<dbReference type="NCBIfam" id="TIGR02595">
    <property type="entry name" value="PEP_CTERM"/>
    <property type="match status" value="1"/>
</dbReference>
<dbReference type="RefSeq" id="WP_245739401.1">
    <property type="nucleotide sequence ID" value="NZ_FOXP01000016.1"/>
</dbReference>
<keyword evidence="4" id="KW-1185">Reference proteome</keyword>
<dbReference type="InterPro" id="IPR013424">
    <property type="entry name" value="Ice-binding_C"/>
</dbReference>
<gene>
    <name evidence="3" type="ORF">SAMN04488241_1167</name>
</gene>
<keyword evidence="1" id="KW-0732">Signal</keyword>
<dbReference type="EMBL" id="FOXP01000016">
    <property type="protein sequence ID" value="SFP98538.1"/>
    <property type="molecule type" value="Genomic_DNA"/>
</dbReference>